<proteinExistence type="predicted"/>
<dbReference type="SMART" id="SM00325">
    <property type="entry name" value="RhoGEF"/>
    <property type="match status" value="1"/>
</dbReference>
<feature type="region of interest" description="Disordered" evidence="1">
    <location>
        <begin position="411"/>
        <end position="456"/>
    </location>
</feature>
<evidence type="ECO:0000313" key="4">
    <source>
        <dbReference type="Proteomes" id="UP000887566"/>
    </source>
</evidence>
<protein>
    <submittedName>
        <fullName evidence="5 6">Uncharacterized protein</fullName>
    </submittedName>
</protein>
<dbReference type="PROSITE" id="PS50003">
    <property type="entry name" value="PH_DOMAIN"/>
    <property type="match status" value="1"/>
</dbReference>
<dbReference type="InterPro" id="IPR052231">
    <property type="entry name" value="Rho_GEF_signaling-related"/>
</dbReference>
<dbReference type="Gene3D" id="2.30.29.30">
    <property type="entry name" value="Pleckstrin-homology domain (PH domain)/Phosphotyrosine-binding domain (PTB)"/>
    <property type="match status" value="1"/>
</dbReference>
<evidence type="ECO:0000259" key="2">
    <source>
        <dbReference type="PROSITE" id="PS50003"/>
    </source>
</evidence>
<feature type="domain" description="DH" evidence="3">
    <location>
        <begin position="1"/>
        <end position="153"/>
    </location>
</feature>
<feature type="compositionally biased region" description="Basic and acidic residues" evidence="1">
    <location>
        <begin position="412"/>
        <end position="423"/>
    </location>
</feature>
<dbReference type="SMART" id="SM00233">
    <property type="entry name" value="PH"/>
    <property type="match status" value="1"/>
</dbReference>
<evidence type="ECO:0000313" key="6">
    <source>
        <dbReference type="WBParaSite" id="PSAMB.scaffold1495size30703.g13460.t1"/>
    </source>
</evidence>
<dbReference type="Gene3D" id="1.20.900.10">
    <property type="entry name" value="Dbl homology (DH) domain"/>
    <property type="match status" value="1"/>
</dbReference>
<dbReference type="InterPro" id="IPR055251">
    <property type="entry name" value="SOS1_NGEF_PH"/>
</dbReference>
<keyword evidence="4" id="KW-1185">Reference proteome</keyword>
<reference evidence="5 6" key="1">
    <citation type="submission" date="2022-11" db="UniProtKB">
        <authorList>
            <consortium name="WormBaseParasite"/>
        </authorList>
    </citation>
    <scope>IDENTIFICATION</scope>
</reference>
<dbReference type="SUPFAM" id="SSF48065">
    <property type="entry name" value="DBL homology domain (DH-domain)"/>
    <property type="match status" value="1"/>
</dbReference>
<dbReference type="GO" id="GO:0005085">
    <property type="term" value="F:guanyl-nucleotide exchange factor activity"/>
    <property type="evidence" value="ECO:0007669"/>
    <property type="project" value="InterPro"/>
</dbReference>
<feature type="domain" description="PH" evidence="2">
    <location>
        <begin position="165"/>
        <end position="287"/>
    </location>
</feature>
<accession>A0A914UZ28</accession>
<feature type="region of interest" description="Disordered" evidence="1">
    <location>
        <begin position="375"/>
        <end position="394"/>
    </location>
</feature>
<dbReference type="WBParaSite" id="PSAMB.scaffold1379size32391.g12874.t1">
    <property type="protein sequence ID" value="PSAMB.scaffold1379size32391.g12874.t1"/>
    <property type="gene ID" value="PSAMB.scaffold1379size32391.g12874"/>
</dbReference>
<sequence length="456" mass="51348">MLRDDLPQELRGQRYTIFGNLEKIYEFHVNDFLPELHRRIHKQTDSLCLEIGKLFLEYRARFHLYALYNKNKPKSDVLMAECGSVFFRTQQLMLEDKLDLSSLLLKPVQRVGKYALLLQQLLKACNCSDQEACDALRRAEEMVSFQLRHGNDLLAMDLITRCDVNLKEQGALLRQDEFTVVESRGLHHRKCVRRVFLFENLVLFAKPKRRRGASPNASSAARLLADTYQYKYSIQMSDCGLTERVGDSNVKFELWFRRHTSSSTYVLTASLPSVRELWISEIAKLLWRQAIRNREQRLHELTNMGIGDRSSCVDLHSSVDRIEDRSVNSSLLSKMARFRNSFVGFAIRDHSNGAAAGKRPHSLISLGSSSCTSSNASSLGSAGGTMRPYNITPGSTESGICADLAPLDETSEEKYGSESRIDTLPRGAAPPPPPSESKSVDGLSQLLVNESPVVVV</sequence>
<dbReference type="CDD" id="cd13242">
    <property type="entry name" value="PH_puratrophin-1"/>
    <property type="match status" value="1"/>
</dbReference>
<evidence type="ECO:0000313" key="5">
    <source>
        <dbReference type="WBParaSite" id="PSAMB.scaffold1379size32391.g12874.t1"/>
    </source>
</evidence>
<dbReference type="PANTHER" id="PTHR45845">
    <property type="entry name" value="RHO GUANINE NUCLEOTIDE EXCHANGE FACTOR-RELATED"/>
    <property type="match status" value="1"/>
</dbReference>
<dbReference type="InterPro" id="IPR001849">
    <property type="entry name" value="PH_domain"/>
</dbReference>
<dbReference type="Pfam" id="PF22697">
    <property type="entry name" value="SOS1_NGEF_PH"/>
    <property type="match status" value="1"/>
</dbReference>
<evidence type="ECO:0000256" key="1">
    <source>
        <dbReference type="SAM" id="MobiDB-lite"/>
    </source>
</evidence>
<name>A0A914UZ28_9BILA</name>
<evidence type="ECO:0000259" key="3">
    <source>
        <dbReference type="PROSITE" id="PS50010"/>
    </source>
</evidence>
<dbReference type="AlphaFoldDB" id="A0A914UZ28"/>
<dbReference type="Proteomes" id="UP000887566">
    <property type="component" value="Unplaced"/>
</dbReference>
<dbReference type="PANTHER" id="PTHR45845:SF3">
    <property type="entry name" value="PURATROPHIN-1-LIKE, ISOFORM A"/>
    <property type="match status" value="1"/>
</dbReference>
<dbReference type="InterPro" id="IPR000219">
    <property type="entry name" value="DH_dom"/>
</dbReference>
<dbReference type="SUPFAM" id="SSF50729">
    <property type="entry name" value="PH domain-like"/>
    <property type="match status" value="1"/>
</dbReference>
<organism evidence="4 5">
    <name type="scientific">Plectus sambesii</name>
    <dbReference type="NCBI Taxonomy" id="2011161"/>
    <lineage>
        <taxon>Eukaryota</taxon>
        <taxon>Metazoa</taxon>
        <taxon>Ecdysozoa</taxon>
        <taxon>Nematoda</taxon>
        <taxon>Chromadorea</taxon>
        <taxon>Plectida</taxon>
        <taxon>Plectina</taxon>
        <taxon>Plectoidea</taxon>
        <taxon>Plectidae</taxon>
        <taxon>Plectus</taxon>
    </lineage>
</organism>
<dbReference type="Pfam" id="PF00621">
    <property type="entry name" value="RhoGEF"/>
    <property type="match status" value="1"/>
</dbReference>
<dbReference type="PROSITE" id="PS50010">
    <property type="entry name" value="DH_2"/>
    <property type="match status" value="1"/>
</dbReference>
<dbReference type="InterPro" id="IPR035899">
    <property type="entry name" value="DBL_dom_sf"/>
</dbReference>
<dbReference type="WBParaSite" id="PSAMB.scaffold1495size30703.g13460.t1">
    <property type="protein sequence ID" value="PSAMB.scaffold1495size30703.g13460.t1"/>
    <property type="gene ID" value="PSAMB.scaffold1495size30703.g13460"/>
</dbReference>
<dbReference type="InterPro" id="IPR011993">
    <property type="entry name" value="PH-like_dom_sf"/>
</dbReference>